<evidence type="ECO:0000313" key="3">
    <source>
        <dbReference type="EMBL" id="CAF2033687.1"/>
    </source>
</evidence>
<sequence length="110" mass="12016">MFSSVWTVVFLINALCFQYVIGSRTNVRNRPSVRRTTKLPSTFDYIVLGGGTGGSVVANRLSASGHYNVLLLEEGTNVEDDPMVSIPYNWDITVGSSLDSRGGPLTLILY</sequence>
<dbReference type="EMBL" id="CAJOBG010046062">
    <property type="protein sequence ID" value="CAF4449139.1"/>
    <property type="molecule type" value="Genomic_DNA"/>
</dbReference>
<name>A0A816N553_9BILA</name>
<gene>
    <name evidence="4" type="ORF">OVN521_LOCUS37765</name>
    <name evidence="3" type="ORF">WKI299_LOCUS7162</name>
</gene>
<dbReference type="InterPro" id="IPR036188">
    <property type="entry name" value="FAD/NAD-bd_sf"/>
</dbReference>
<accession>A0A816N553</accession>
<dbReference type="AlphaFoldDB" id="A0A816N553"/>
<dbReference type="Proteomes" id="UP000663866">
    <property type="component" value="Unassembled WGS sequence"/>
</dbReference>
<dbReference type="PANTHER" id="PTHR11552">
    <property type="entry name" value="GLUCOSE-METHANOL-CHOLINE GMC OXIDOREDUCTASE"/>
    <property type="match status" value="1"/>
</dbReference>
<dbReference type="Gene3D" id="3.50.50.60">
    <property type="entry name" value="FAD/NAD(P)-binding domain"/>
    <property type="match status" value="1"/>
</dbReference>
<dbReference type="EMBL" id="CAJNRF010002128">
    <property type="protein sequence ID" value="CAF2033687.1"/>
    <property type="molecule type" value="Genomic_DNA"/>
</dbReference>
<keyword evidence="6" id="KW-1185">Reference proteome</keyword>
<feature type="signal peptide" evidence="2">
    <location>
        <begin position="1"/>
        <end position="22"/>
    </location>
</feature>
<dbReference type="GO" id="GO:0050660">
    <property type="term" value="F:flavin adenine dinucleotide binding"/>
    <property type="evidence" value="ECO:0007669"/>
    <property type="project" value="InterPro"/>
</dbReference>
<evidence type="ECO:0000313" key="5">
    <source>
        <dbReference type="Proteomes" id="UP000663856"/>
    </source>
</evidence>
<keyword evidence="2" id="KW-0732">Signal</keyword>
<comment type="similarity">
    <text evidence="1">Belongs to the GMC oxidoreductase family.</text>
</comment>
<dbReference type="SUPFAM" id="SSF51905">
    <property type="entry name" value="FAD/NAD(P)-binding domain"/>
    <property type="match status" value="1"/>
</dbReference>
<dbReference type="Proteomes" id="UP000663856">
    <property type="component" value="Unassembled WGS sequence"/>
</dbReference>
<comment type="caution">
    <text evidence="3">The sequence shown here is derived from an EMBL/GenBank/DDBJ whole genome shotgun (WGS) entry which is preliminary data.</text>
</comment>
<reference evidence="3" key="1">
    <citation type="submission" date="2021-02" db="EMBL/GenBank/DDBJ databases">
        <authorList>
            <person name="Nowell W R."/>
        </authorList>
    </citation>
    <scope>NUCLEOTIDE SEQUENCE</scope>
</reference>
<protein>
    <recommendedName>
        <fullName evidence="7">Glucose-methanol-choline oxidoreductase N-terminal domain-containing protein</fullName>
    </recommendedName>
</protein>
<evidence type="ECO:0000313" key="6">
    <source>
        <dbReference type="Proteomes" id="UP000663866"/>
    </source>
</evidence>
<evidence type="ECO:0000313" key="4">
    <source>
        <dbReference type="EMBL" id="CAF4449139.1"/>
    </source>
</evidence>
<dbReference type="GO" id="GO:0016491">
    <property type="term" value="F:oxidoreductase activity"/>
    <property type="evidence" value="ECO:0007669"/>
    <property type="project" value="TreeGrafter"/>
</dbReference>
<organism evidence="3 5">
    <name type="scientific">Rotaria magnacalcarata</name>
    <dbReference type="NCBI Taxonomy" id="392030"/>
    <lineage>
        <taxon>Eukaryota</taxon>
        <taxon>Metazoa</taxon>
        <taxon>Spiralia</taxon>
        <taxon>Gnathifera</taxon>
        <taxon>Rotifera</taxon>
        <taxon>Eurotatoria</taxon>
        <taxon>Bdelloidea</taxon>
        <taxon>Philodinida</taxon>
        <taxon>Philodinidae</taxon>
        <taxon>Rotaria</taxon>
    </lineage>
</organism>
<evidence type="ECO:0000256" key="2">
    <source>
        <dbReference type="SAM" id="SignalP"/>
    </source>
</evidence>
<proteinExistence type="inferred from homology"/>
<dbReference type="PANTHER" id="PTHR11552:SF147">
    <property type="entry name" value="CHOLINE DEHYDROGENASE, MITOCHONDRIAL"/>
    <property type="match status" value="1"/>
</dbReference>
<dbReference type="InterPro" id="IPR012132">
    <property type="entry name" value="GMC_OxRdtase"/>
</dbReference>
<feature type="chain" id="PRO_5035610935" description="Glucose-methanol-choline oxidoreductase N-terminal domain-containing protein" evidence="2">
    <location>
        <begin position="23"/>
        <end position="110"/>
    </location>
</feature>
<evidence type="ECO:0000256" key="1">
    <source>
        <dbReference type="ARBA" id="ARBA00010790"/>
    </source>
</evidence>
<evidence type="ECO:0008006" key="7">
    <source>
        <dbReference type="Google" id="ProtNLM"/>
    </source>
</evidence>